<evidence type="ECO:0000313" key="2">
    <source>
        <dbReference type="Proteomes" id="UP001596550"/>
    </source>
</evidence>
<dbReference type="Proteomes" id="UP001596550">
    <property type="component" value="Unassembled WGS sequence"/>
</dbReference>
<dbReference type="EMBL" id="JBHTCR010000010">
    <property type="protein sequence ID" value="MFC7348502.1"/>
    <property type="molecule type" value="Genomic_DNA"/>
</dbReference>
<evidence type="ECO:0000313" key="1">
    <source>
        <dbReference type="EMBL" id="MFC7348502.1"/>
    </source>
</evidence>
<keyword evidence="2" id="KW-1185">Reference proteome</keyword>
<protein>
    <submittedName>
        <fullName evidence="1">Uncharacterized protein</fullName>
    </submittedName>
</protein>
<gene>
    <name evidence="1" type="ORF">ACFQO9_17425</name>
</gene>
<name>A0ABW2M0Z5_9FLAO</name>
<comment type="caution">
    <text evidence="1">The sequence shown here is derived from an EMBL/GenBank/DDBJ whole genome shotgun (WGS) entry which is preliminary data.</text>
</comment>
<dbReference type="RefSeq" id="WP_378182332.1">
    <property type="nucleotide sequence ID" value="NZ_JBHTCR010000010.1"/>
</dbReference>
<organism evidence="1 2">
    <name type="scientific">Chryseobacterium zhengzhouense</name>
    <dbReference type="NCBI Taxonomy" id="1636086"/>
    <lineage>
        <taxon>Bacteria</taxon>
        <taxon>Pseudomonadati</taxon>
        <taxon>Bacteroidota</taxon>
        <taxon>Flavobacteriia</taxon>
        <taxon>Flavobacteriales</taxon>
        <taxon>Weeksellaceae</taxon>
        <taxon>Chryseobacterium group</taxon>
        <taxon>Chryseobacterium</taxon>
    </lineage>
</organism>
<sequence>MDIKYAYYNTSKGYRVLGGTAVHFLKADGSLDGTEYIDKTSFQDIAGTKSFYTSGGNNYDNNSLHIASSDGSDPAITFNKVGTIAGQLKMNVAGYHFLNPGLGYYPVNAAGYVKSGSDDSYVLLGGGGHIPVSSFNSSNYVDYIDNREISPSEISPLQLGYGFTAWDNNNTGPWADFLHFGSYTDASGGDQNLILFKKNGFGLRQYQSNWQDSSPYTAHVDYWHSGHFSNIDIQNWTAAYNNQGNFVTLNTEQNILARKTFLGGTGNTYDKTSLEVRGNGATDTILPAISFHQPGLYAGTINYNSEGFNFINLSASDYVPVKANAFVKNNSHDGYFLLGGGGHLPTGNKANALENATGIGFSGGIYPTDAGNEYPYMYHGSSGGNTSYVPLATQGFVTSRTNNKDGAWIQSGRNFPDGTLIKTNIDYSQTNGSAFLVEIKANMYGAGAIPMDAKIEGYIYNGTIINTIGYSTNPNLGEITALNLNGELCFWFPSMGYWHGFTVKVTDVTGGNTTTVNRAYAIENVADPGGTKRVSIWIRTIATRDWVNNQGFATNLSLNNYLTSRGSWNTASIAQTDYPNSVTVYAGDPITTGFNSYYGTSLHIKGDYSWYNRLDFSTSGDRIDLWQGINVSDMSYRGQLPIIPYGVTNWTSNNFNPDNKVNKSGDTMTGILNFANNLGGIKGTMADNDFWRVGGGNNGSNFGFLELAVGDDGNEEVVVSQYTGEFTSLLRRAKLLDASGNTTFPQNVTAGNAINAGSDSQISGRLFGRRELIDATGLNEDTYYPVVINMPVNYPTRIKVYRTLDGSFGVPSYSLHGGGFWCYYEFDDYGNGWGVTDYFSVCNYQQYSWTNTDPIGYSILNLSSKSVVWVRGGSKYWFDVNATTDIVLYPTGYTSVSGEIANPMTSRPWINVNKNITSKDLLPYATTAQLNNYIPLTGTGDFTGTITSPDGNVSFGNDSYYKAKLYLYDYDNPNFPNQTLLFTVNTEEGVYIDKSNPVEGLFTSFAIGSSTINFNAQEAGVFTNLEISNAGLFGNYKIPTQDGSYIQRKYVTDNFMTPTQVTDYIPTYNNWNGSTFINQRKVIGEIAWRNYGNGHTIFDISSGTAPWGTSKSNVDAEIPWQNSFPTIVGGNGSQTYGVRVDRARLADGVVGYDLSTFATQTWVNTNFIPKTHPVYNITQANINSWNAAASGSSHTHSNLSYLNNIDQWLGVGQAPRFNSVFLMDAFGYGQLVLGEGNIGGESGLVDISNNRFYAGRINEYLKYGSSIDGFEGLNIHFDAQLLGIGRELGNHEDKVQLAGDLSVDTIDINHNSRQLILNPLYNTDGDVRHSRNAHIYIVTRNAVSLPDKPILGQRIEIFNDSDSDIEVTHSNVGTMFNVPGFCKVTGIAANKGFRFDAEPVYTKQYDI</sequence>
<reference evidence="2" key="1">
    <citation type="journal article" date="2019" name="Int. J. Syst. Evol. Microbiol.">
        <title>The Global Catalogue of Microorganisms (GCM) 10K type strain sequencing project: providing services to taxonomists for standard genome sequencing and annotation.</title>
        <authorList>
            <consortium name="The Broad Institute Genomics Platform"/>
            <consortium name="The Broad Institute Genome Sequencing Center for Infectious Disease"/>
            <person name="Wu L."/>
            <person name="Ma J."/>
        </authorList>
    </citation>
    <scope>NUCLEOTIDE SEQUENCE [LARGE SCALE GENOMIC DNA]</scope>
    <source>
        <strain evidence="2">CCUG 54781</strain>
    </source>
</reference>
<accession>A0ABW2M0Z5</accession>
<proteinExistence type="predicted"/>